<accession>A0AAP2DS55</accession>
<organism evidence="1 2">
    <name type="scientific">Chryseosolibacter histidini</name>
    <dbReference type="NCBI Taxonomy" id="2782349"/>
    <lineage>
        <taxon>Bacteria</taxon>
        <taxon>Pseudomonadati</taxon>
        <taxon>Bacteroidota</taxon>
        <taxon>Cytophagia</taxon>
        <taxon>Cytophagales</taxon>
        <taxon>Chryseotaleaceae</taxon>
        <taxon>Chryseosolibacter</taxon>
    </lineage>
</organism>
<sequence>MMDSSLNIEDVKKLIIGRWLLEDGRQIEFVDEVNLVLTTRKGRKVTDRYFVYQEDSRIRLRLPILLSSNCIVNHIDQSKFRYTEPGVIGEVVMYRISPDTRAVVELYDA</sequence>
<proteinExistence type="predicted"/>
<reference evidence="1 2" key="1">
    <citation type="submission" date="2021-05" db="EMBL/GenBank/DDBJ databases">
        <title>A Polyphasic approach of four new species of the genus Ohtaekwangia: Ohtaekwangia histidinii sp. nov., Ohtaekwangia cretensis sp. nov., Ohtaekwangia indiensis sp. nov., Ohtaekwangia reichenbachii sp. nov. from diverse environment.</title>
        <authorList>
            <person name="Octaviana S."/>
        </authorList>
    </citation>
    <scope>NUCLEOTIDE SEQUENCE [LARGE SCALE GENOMIC DNA]</scope>
    <source>
        <strain evidence="1 2">PWU4</strain>
    </source>
</reference>
<dbReference type="AlphaFoldDB" id="A0AAP2DS55"/>
<dbReference type="Proteomes" id="UP001319200">
    <property type="component" value="Unassembled WGS sequence"/>
</dbReference>
<gene>
    <name evidence="1" type="ORF">KK083_31595</name>
</gene>
<comment type="caution">
    <text evidence="1">The sequence shown here is derived from an EMBL/GenBank/DDBJ whole genome shotgun (WGS) entry which is preliminary data.</text>
</comment>
<dbReference type="EMBL" id="JAHESF010000074">
    <property type="protein sequence ID" value="MBT1701480.1"/>
    <property type="molecule type" value="Genomic_DNA"/>
</dbReference>
<name>A0AAP2DS55_9BACT</name>
<evidence type="ECO:0000313" key="1">
    <source>
        <dbReference type="EMBL" id="MBT1701480.1"/>
    </source>
</evidence>
<evidence type="ECO:0000313" key="2">
    <source>
        <dbReference type="Proteomes" id="UP001319200"/>
    </source>
</evidence>
<keyword evidence="2" id="KW-1185">Reference proteome</keyword>
<dbReference type="RefSeq" id="WP_254170164.1">
    <property type="nucleotide sequence ID" value="NZ_JAHESF010000074.1"/>
</dbReference>
<protein>
    <submittedName>
        <fullName evidence="1">Uncharacterized protein</fullName>
    </submittedName>
</protein>